<feature type="domain" description="HTH araC/xylS-type" evidence="4">
    <location>
        <begin position="217"/>
        <end position="315"/>
    </location>
</feature>
<keyword evidence="6" id="KW-1185">Reference proteome</keyword>
<evidence type="ECO:0000256" key="3">
    <source>
        <dbReference type="ARBA" id="ARBA00023163"/>
    </source>
</evidence>
<dbReference type="Gene3D" id="1.10.10.60">
    <property type="entry name" value="Homeodomain-like"/>
    <property type="match status" value="1"/>
</dbReference>
<dbReference type="Gene3D" id="3.40.50.880">
    <property type="match status" value="1"/>
</dbReference>
<evidence type="ECO:0000256" key="1">
    <source>
        <dbReference type="ARBA" id="ARBA00023015"/>
    </source>
</evidence>
<dbReference type="InterPro" id="IPR029062">
    <property type="entry name" value="Class_I_gatase-like"/>
</dbReference>
<dbReference type="SMART" id="SM00342">
    <property type="entry name" value="HTH_ARAC"/>
    <property type="match status" value="1"/>
</dbReference>
<name>A0ABS8P177_9PSEU</name>
<dbReference type="PROSITE" id="PS00041">
    <property type="entry name" value="HTH_ARAC_FAMILY_1"/>
    <property type="match status" value="1"/>
</dbReference>
<comment type="caution">
    <text evidence="5">The sequence shown here is derived from an EMBL/GenBank/DDBJ whole genome shotgun (WGS) entry which is preliminary data.</text>
</comment>
<dbReference type="InterPro" id="IPR002818">
    <property type="entry name" value="DJ-1/PfpI"/>
</dbReference>
<dbReference type="InterPro" id="IPR018062">
    <property type="entry name" value="HTH_AraC-typ_CS"/>
</dbReference>
<dbReference type="PROSITE" id="PS01124">
    <property type="entry name" value="HTH_ARAC_FAMILY_2"/>
    <property type="match status" value="1"/>
</dbReference>
<evidence type="ECO:0000313" key="6">
    <source>
        <dbReference type="Proteomes" id="UP001199469"/>
    </source>
</evidence>
<dbReference type="InterPro" id="IPR052158">
    <property type="entry name" value="INH-QAR"/>
</dbReference>
<keyword evidence="2" id="KW-0238">DNA-binding</keyword>
<evidence type="ECO:0000313" key="5">
    <source>
        <dbReference type="EMBL" id="MCD2192001.1"/>
    </source>
</evidence>
<protein>
    <submittedName>
        <fullName evidence="5">DJ-1/PfpI family protein</fullName>
    </submittedName>
</protein>
<sequence length="323" mass="34274">MARTVALLAYDGAQSLDVTGPAEVFAIANQEAGTELYRVVVLSPDGAEVVCSSGLTLGARSSLGDHDGAIDTFVVPGSPTWERAMHDEALISAVAAGTGRSRRVAAVCGGAFLLGAVGLLDGKRATTHWACLDDLERCFPTAKVERGPIFTQDGAVFTSAGVTAGIDLALALVEDDRGPGLARKVARFLVVFLQRPGSQDQFSARMRQEPPAHSALRGLLDTIVDDPTGDHSLAALSVRAGYSERHLARLFVRELGTSPSRYVDEVRLEAARTLLEAGDASMEVVAQRSGLGSAETLRRRFTQEVGIPPGAYRRRFQTTGVSR</sequence>
<dbReference type="SUPFAM" id="SSF46689">
    <property type="entry name" value="Homeodomain-like"/>
    <property type="match status" value="2"/>
</dbReference>
<dbReference type="EMBL" id="JAJNDB010000001">
    <property type="protein sequence ID" value="MCD2192001.1"/>
    <property type="molecule type" value="Genomic_DNA"/>
</dbReference>
<keyword evidence="1" id="KW-0805">Transcription regulation</keyword>
<reference evidence="5 6" key="1">
    <citation type="submission" date="2021-11" db="EMBL/GenBank/DDBJ databases">
        <title>Draft genome sequence of Actinomycetospora sp. SF1 isolated from the rhizosphere soil.</title>
        <authorList>
            <person name="Duangmal K."/>
            <person name="Chantavorakit T."/>
        </authorList>
    </citation>
    <scope>NUCLEOTIDE SEQUENCE [LARGE SCALE GENOMIC DNA]</scope>
    <source>
        <strain evidence="5 6">TBRC 5722</strain>
    </source>
</reference>
<gene>
    <name evidence="5" type="ORF">LQ327_01170</name>
</gene>
<accession>A0ABS8P177</accession>
<organism evidence="5 6">
    <name type="scientific">Actinomycetospora endophytica</name>
    <dbReference type="NCBI Taxonomy" id="2291215"/>
    <lineage>
        <taxon>Bacteria</taxon>
        <taxon>Bacillati</taxon>
        <taxon>Actinomycetota</taxon>
        <taxon>Actinomycetes</taxon>
        <taxon>Pseudonocardiales</taxon>
        <taxon>Pseudonocardiaceae</taxon>
        <taxon>Actinomycetospora</taxon>
    </lineage>
</organism>
<dbReference type="SUPFAM" id="SSF52317">
    <property type="entry name" value="Class I glutamine amidotransferase-like"/>
    <property type="match status" value="1"/>
</dbReference>
<keyword evidence="3" id="KW-0804">Transcription</keyword>
<dbReference type="Pfam" id="PF12833">
    <property type="entry name" value="HTH_18"/>
    <property type="match status" value="1"/>
</dbReference>
<dbReference type="PANTHER" id="PTHR43130">
    <property type="entry name" value="ARAC-FAMILY TRANSCRIPTIONAL REGULATOR"/>
    <property type="match status" value="1"/>
</dbReference>
<dbReference type="Proteomes" id="UP001199469">
    <property type="component" value="Unassembled WGS sequence"/>
</dbReference>
<dbReference type="InterPro" id="IPR018060">
    <property type="entry name" value="HTH_AraC"/>
</dbReference>
<proteinExistence type="predicted"/>
<dbReference type="PANTHER" id="PTHR43130:SF3">
    <property type="entry name" value="HTH-TYPE TRANSCRIPTIONAL REGULATOR RV1931C"/>
    <property type="match status" value="1"/>
</dbReference>
<evidence type="ECO:0000256" key="2">
    <source>
        <dbReference type="ARBA" id="ARBA00023125"/>
    </source>
</evidence>
<dbReference type="InterPro" id="IPR009057">
    <property type="entry name" value="Homeodomain-like_sf"/>
</dbReference>
<dbReference type="RefSeq" id="WP_230729693.1">
    <property type="nucleotide sequence ID" value="NZ_JAJNDB010000001.1"/>
</dbReference>
<dbReference type="Pfam" id="PF01965">
    <property type="entry name" value="DJ-1_PfpI"/>
    <property type="match status" value="1"/>
</dbReference>
<dbReference type="CDD" id="cd03137">
    <property type="entry name" value="GATase1_AraC_1"/>
    <property type="match status" value="1"/>
</dbReference>
<evidence type="ECO:0000259" key="4">
    <source>
        <dbReference type="PROSITE" id="PS01124"/>
    </source>
</evidence>